<evidence type="ECO:0000313" key="2">
    <source>
        <dbReference type="EMBL" id="MBA0554709.1"/>
    </source>
</evidence>
<dbReference type="InterPro" id="IPR002156">
    <property type="entry name" value="RNaseH_domain"/>
</dbReference>
<evidence type="ECO:0000313" key="3">
    <source>
        <dbReference type="Proteomes" id="UP000593572"/>
    </source>
</evidence>
<protein>
    <recommendedName>
        <fullName evidence="1">RNase H type-1 domain-containing protein</fullName>
    </recommendedName>
</protein>
<dbReference type="GO" id="GO:0004523">
    <property type="term" value="F:RNA-DNA hybrid ribonuclease activity"/>
    <property type="evidence" value="ECO:0007669"/>
    <property type="project" value="InterPro"/>
</dbReference>
<dbReference type="Proteomes" id="UP000593572">
    <property type="component" value="Unassembled WGS sequence"/>
</dbReference>
<name>A0A7J8LQK3_9ROSI</name>
<dbReference type="PANTHER" id="PTHR47074">
    <property type="entry name" value="BNAC02G40300D PROTEIN"/>
    <property type="match status" value="1"/>
</dbReference>
<reference evidence="2 3" key="1">
    <citation type="journal article" date="2019" name="Genome Biol. Evol.">
        <title>Insights into the evolution of the New World diploid cottons (Gossypium, subgenus Houzingenia) based on genome sequencing.</title>
        <authorList>
            <person name="Grover C.E."/>
            <person name="Arick M.A. 2nd"/>
            <person name="Thrash A."/>
            <person name="Conover J.L."/>
            <person name="Sanders W.S."/>
            <person name="Peterson D.G."/>
            <person name="Frelichowski J.E."/>
            <person name="Scheffler J.A."/>
            <person name="Scheffler B.E."/>
            <person name="Wendel J.F."/>
        </authorList>
    </citation>
    <scope>NUCLEOTIDE SEQUENCE [LARGE SCALE GENOMIC DNA]</scope>
    <source>
        <strain evidence="2">157</strain>
        <tissue evidence="2">Leaf</tissue>
    </source>
</reference>
<dbReference type="GO" id="GO:0003676">
    <property type="term" value="F:nucleic acid binding"/>
    <property type="evidence" value="ECO:0007669"/>
    <property type="project" value="InterPro"/>
</dbReference>
<dbReference type="AlphaFoldDB" id="A0A7J8LQK3"/>
<organism evidence="2 3">
    <name type="scientific">Gossypium lobatum</name>
    <dbReference type="NCBI Taxonomy" id="34289"/>
    <lineage>
        <taxon>Eukaryota</taxon>
        <taxon>Viridiplantae</taxon>
        <taxon>Streptophyta</taxon>
        <taxon>Embryophyta</taxon>
        <taxon>Tracheophyta</taxon>
        <taxon>Spermatophyta</taxon>
        <taxon>Magnoliopsida</taxon>
        <taxon>eudicotyledons</taxon>
        <taxon>Gunneridae</taxon>
        <taxon>Pentapetalae</taxon>
        <taxon>rosids</taxon>
        <taxon>malvids</taxon>
        <taxon>Malvales</taxon>
        <taxon>Malvaceae</taxon>
        <taxon>Malvoideae</taxon>
        <taxon>Gossypium</taxon>
    </lineage>
</organism>
<sequence>MQVLTNGNRKEEIAITIWAIWFFRNKFLHKRKVLSVEEVITFVRGYGREYRELSSTLKHPKPRVIINWYPLPPNWVKVNVDAGFSATKQKTVSGFIIRNDEGHLVKSVVLDEAIAILHGIQFPLEIGFMQFVLKNDSKTIIKNLQSIEEDSLEIRSIIWGMR</sequence>
<dbReference type="EMBL" id="JABEZX010000004">
    <property type="protein sequence ID" value="MBA0554709.1"/>
    <property type="molecule type" value="Genomic_DNA"/>
</dbReference>
<feature type="domain" description="RNase H type-1" evidence="1">
    <location>
        <begin position="79"/>
        <end position="159"/>
    </location>
</feature>
<dbReference type="InterPro" id="IPR052929">
    <property type="entry name" value="RNase_H-like_EbsB-rel"/>
</dbReference>
<accession>A0A7J8LQK3</accession>
<comment type="caution">
    <text evidence="2">The sequence shown here is derived from an EMBL/GenBank/DDBJ whole genome shotgun (WGS) entry which is preliminary data.</text>
</comment>
<gene>
    <name evidence="2" type="ORF">Golob_013802</name>
</gene>
<dbReference type="Pfam" id="PF13456">
    <property type="entry name" value="RVT_3"/>
    <property type="match status" value="1"/>
</dbReference>
<dbReference type="PANTHER" id="PTHR47074:SF61">
    <property type="entry name" value="RNASE H TYPE-1 DOMAIN-CONTAINING PROTEIN"/>
    <property type="match status" value="1"/>
</dbReference>
<proteinExistence type="predicted"/>
<evidence type="ECO:0000259" key="1">
    <source>
        <dbReference type="Pfam" id="PF13456"/>
    </source>
</evidence>
<keyword evidence="3" id="KW-1185">Reference proteome</keyword>